<dbReference type="RefSeq" id="WP_377770850.1">
    <property type="nucleotide sequence ID" value="NZ_JBHUOQ010000001.1"/>
</dbReference>
<feature type="domain" description="PTS EIIA type-2" evidence="2">
    <location>
        <begin position="1"/>
        <end position="144"/>
    </location>
</feature>
<evidence type="ECO:0000259" key="2">
    <source>
        <dbReference type="PROSITE" id="PS51094"/>
    </source>
</evidence>
<dbReference type="InterPro" id="IPR016152">
    <property type="entry name" value="PTrfase/Anion_transptr"/>
</dbReference>
<accession>A0ABW5WSZ3</accession>
<comment type="caution">
    <text evidence="3">The sequence shown here is derived from an EMBL/GenBank/DDBJ whole genome shotgun (WGS) entry which is preliminary data.</text>
</comment>
<evidence type="ECO:0000256" key="1">
    <source>
        <dbReference type="ARBA" id="ARBA00011798"/>
    </source>
</evidence>
<dbReference type="PROSITE" id="PS51094">
    <property type="entry name" value="PTS_EIIA_TYPE_2"/>
    <property type="match status" value="1"/>
</dbReference>
<dbReference type="Gene3D" id="3.40.930.10">
    <property type="entry name" value="Mannitol-specific EII, Chain A"/>
    <property type="match status" value="1"/>
</dbReference>
<sequence length="145" mass="16914">MKDKVLFKLFTGCDIKDEAELYDFVSERVFPNHPESRNRLVQQFEQRERLGSALISEHAVLPHAESDFIKESKVLVLQIKNSIPVWGGTPVAIRLAVVILLKEDEQFDVKKRISSFTRMLADEDLLEQLFEAEEDEFYQIIKMEE</sequence>
<reference evidence="4" key="1">
    <citation type="journal article" date="2019" name="Int. J. Syst. Evol. Microbiol.">
        <title>The Global Catalogue of Microorganisms (GCM) 10K type strain sequencing project: providing services to taxonomists for standard genome sequencing and annotation.</title>
        <authorList>
            <consortium name="The Broad Institute Genomics Platform"/>
            <consortium name="The Broad Institute Genome Sequencing Center for Infectious Disease"/>
            <person name="Wu L."/>
            <person name="Ma J."/>
        </authorList>
    </citation>
    <scope>NUCLEOTIDE SEQUENCE [LARGE SCALE GENOMIC DNA]</scope>
    <source>
        <strain evidence="4">KCTC 33575</strain>
    </source>
</reference>
<proteinExistence type="predicted"/>
<evidence type="ECO:0000313" key="4">
    <source>
        <dbReference type="Proteomes" id="UP001597519"/>
    </source>
</evidence>
<keyword evidence="4" id="KW-1185">Reference proteome</keyword>
<gene>
    <name evidence="3" type="ORF">ACFSX4_01520</name>
</gene>
<keyword evidence="3" id="KW-0813">Transport</keyword>
<comment type="subunit">
    <text evidence="1">Homodimer or homotrimer. Seems to be a monomer when not phosphorylated.</text>
</comment>
<dbReference type="Proteomes" id="UP001597519">
    <property type="component" value="Unassembled WGS sequence"/>
</dbReference>
<keyword evidence="3" id="KW-0762">Sugar transport</keyword>
<dbReference type="EMBL" id="JBHUOQ010000001">
    <property type="protein sequence ID" value="MFD2829127.1"/>
    <property type="molecule type" value="Genomic_DNA"/>
</dbReference>
<name>A0ABW5WSZ3_9STAP</name>
<organism evidence="3 4">
    <name type="scientific">Corticicoccus populi</name>
    <dbReference type="NCBI Taxonomy" id="1812821"/>
    <lineage>
        <taxon>Bacteria</taxon>
        <taxon>Bacillati</taxon>
        <taxon>Bacillota</taxon>
        <taxon>Bacilli</taxon>
        <taxon>Bacillales</taxon>
        <taxon>Staphylococcaceae</taxon>
        <taxon>Corticicoccus</taxon>
    </lineage>
</organism>
<evidence type="ECO:0000313" key="3">
    <source>
        <dbReference type="EMBL" id="MFD2829127.1"/>
    </source>
</evidence>
<protein>
    <submittedName>
        <fullName evidence="3">PTS sugar transporter subunit IIA</fullName>
    </submittedName>
</protein>
<dbReference type="SUPFAM" id="SSF55804">
    <property type="entry name" value="Phoshotransferase/anion transport protein"/>
    <property type="match status" value="1"/>
</dbReference>
<dbReference type="InterPro" id="IPR002178">
    <property type="entry name" value="PTS_EIIA_type-2_dom"/>
</dbReference>
<dbReference type="Pfam" id="PF00359">
    <property type="entry name" value="PTS_EIIA_2"/>
    <property type="match status" value="1"/>
</dbReference>